<comment type="caution">
    <text evidence="1">The sequence shown here is derived from an EMBL/GenBank/DDBJ whole genome shotgun (WGS) entry which is preliminary data.</text>
</comment>
<proteinExistence type="predicted"/>
<evidence type="ECO:0000313" key="2">
    <source>
        <dbReference type="Proteomes" id="UP000260812"/>
    </source>
</evidence>
<reference evidence="1" key="1">
    <citation type="submission" date="2018-08" db="EMBL/GenBank/DDBJ databases">
        <title>A genome reference for cultivated species of the human gut microbiota.</title>
        <authorList>
            <person name="Zou Y."/>
            <person name="Xue W."/>
            <person name="Luo G."/>
        </authorList>
    </citation>
    <scope>NUCLEOTIDE SEQUENCE [LARGE SCALE GENOMIC DNA]</scope>
    <source>
        <strain evidence="1">TF05-5AC</strain>
    </source>
</reference>
<sequence length="149" mass="15846">MTAGATGGLEYSPRWGCVANTAYNKIKGTAHLGPVCLAAAQTSPGAAAPFVDRNGKPCWPLDTVSRRGARLKGSTSGCCLSAFPHKTAETRGNQHHSGEEGAMADTATKEEYTYQIDKIKFVVTPIYKEEGETMGDILLKLMLAELDPA</sequence>
<organism evidence="1 2">
    <name type="scientific">Eisenbergiella massiliensis</name>
    <dbReference type="NCBI Taxonomy" id="1720294"/>
    <lineage>
        <taxon>Bacteria</taxon>
        <taxon>Bacillati</taxon>
        <taxon>Bacillota</taxon>
        <taxon>Clostridia</taxon>
        <taxon>Lachnospirales</taxon>
        <taxon>Lachnospiraceae</taxon>
        <taxon>Eisenbergiella</taxon>
    </lineage>
</organism>
<accession>A0A3E3HUK1</accession>
<gene>
    <name evidence="1" type="ORF">DXC51_29115</name>
</gene>
<keyword evidence="2" id="KW-1185">Reference proteome</keyword>
<dbReference type="AlphaFoldDB" id="A0A3E3HUK1"/>
<dbReference type="Proteomes" id="UP000260812">
    <property type="component" value="Unassembled WGS sequence"/>
</dbReference>
<evidence type="ECO:0000313" key="1">
    <source>
        <dbReference type="EMBL" id="RGE55506.1"/>
    </source>
</evidence>
<name>A0A3E3HUK1_9FIRM</name>
<dbReference type="EMBL" id="QVLV01000047">
    <property type="protein sequence ID" value="RGE55506.1"/>
    <property type="molecule type" value="Genomic_DNA"/>
</dbReference>
<protein>
    <submittedName>
        <fullName evidence="1">Uncharacterized protein</fullName>
    </submittedName>
</protein>